<dbReference type="EMBL" id="JAANIU010012000">
    <property type="protein sequence ID" value="KAG1530692.1"/>
    <property type="molecule type" value="Genomic_DNA"/>
</dbReference>
<sequence length="70" mass="7469">MGVERRTVFQMPHPVGGHGGFALRGRMPFVPAAQRQNAVLAQSVGRRHEFQIHAVGAGRAVGLVGEEHGS</sequence>
<accession>A0A9P6XQU5</accession>
<dbReference type="AlphaFoldDB" id="A0A9P6XQU5"/>
<evidence type="ECO:0000313" key="2">
    <source>
        <dbReference type="Proteomes" id="UP000740926"/>
    </source>
</evidence>
<gene>
    <name evidence="1" type="ORF">G6F50_017145</name>
</gene>
<name>A0A9P6XQU5_9FUNG</name>
<evidence type="ECO:0000313" key="1">
    <source>
        <dbReference type="EMBL" id="KAG1530692.1"/>
    </source>
</evidence>
<proteinExistence type="predicted"/>
<comment type="caution">
    <text evidence="1">The sequence shown here is derived from an EMBL/GenBank/DDBJ whole genome shotgun (WGS) entry which is preliminary data.</text>
</comment>
<dbReference type="Proteomes" id="UP000740926">
    <property type="component" value="Unassembled WGS sequence"/>
</dbReference>
<protein>
    <submittedName>
        <fullName evidence="1">Uncharacterized protein</fullName>
    </submittedName>
</protein>
<reference evidence="1 2" key="1">
    <citation type="journal article" date="2020" name="Microb. Genom.">
        <title>Genetic diversity of clinical and environmental Mucorales isolates obtained from an investigation of mucormycosis cases among solid organ transplant recipients.</title>
        <authorList>
            <person name="Nguyen M.H."/>
            <person name="Kaul D."/>
            <person name="Muto C."/>
            <person name="Cheng S.J."/>
            <person name="Richter R.A."/>
            <person name="Bruno V.M."/>
            <person name="Liu G."/>
            <person name="Beyhan S."/>
            <person name="Sundermann A.J."/>
            <person name="Mounaud S."/>
            <person name="Pasculle A.W."/>
            <person name="Nierman W.C."/>
            <person name="Driscoll E."/>
            <person name="Cumbie R."/>
            <person name="Clancy C.J."/>
            <person name="Dupont C.L."/>
        </authorList>
    </citation>
    <scope>NUCLEOTIDE SEQUENCE [LARGE SCALE GENOMIC DNA]</scope>
    <source>
        <strain evidence="1 2">GL24</strain>
    </source>
</reference>
<organism evidence="1 2">
    <name type="scientific">Rhizopus delemar</name>
    <dbReference type="NCBI Taxonomy" id="936053"/>
    <lineage>
        <taxon>Eukaryota</taxon>
        <taxon>Fungi</taxon>
        <taxon>Fungi incertae sedis</taxon>
        <taxon>Mucoromycota</taxon>
        <taxon>Mucoromycotina</taxon>
        <taxon>Mucoromycetes</taxon>
        <taxon>Mucorales</taxon>
        <taxon>Mucorineae</taxon>
        <taxon>Rhizopodaceae</taxon>
        <taxon>Rhizopus</taxon>
    </lineage>
</organism>
<keyword evidence="2" id="KW-1185">Reference proteome</keyword>